<comment type="caution">
    <text evidence="3">The sequence shown here is derived from an EMBL/GenBank/DDBJ whole genome shotgun (WGS) entry which is preliminary data.</text>
</comment>
<dbReference type="SUPFAM" id="SSF53335">
    <property type="entry name" value="S-adenosyl-L-methionine-dependent methyltransferases"/>
    <property type="match status" value="1"/>
</dbReference>
<dbReference type="RefSeq" id="WP_397059890.1">
    <property type="nucleotide sequence ID" value="NZ_JBIRYL010000001.1"/>
</dbReference>
<dbReference type="EC" id="2.1.-.-" evidence="3"/>
<gene>
    <name evidence="3" type="ORF">ACH49Z_04975</name>
</gene>
<dbReference type="InterPro" id="IPR029063">
    <property type="entry name" value="SAM-dependent_MTases_sf"/>
</dbReference>
<dbReference type="Gene3D" id="3.40.50.150">
    <property type="entry name" value="Vaccinia Virus protein VP39"/>
    <property type="match status" value="1"/>
</dbReference>
<dbReference type="PANTHER" id="PTHR43591:SF24">
    <property type="entry name" value="2-METHOXY-6-POLYPRENYL-1,4-BENZOQUINOL METHYLASE, MITOCHONDRIAL"/>
    <property type="match status" value="1"/>
</dbReference>
<evidence type="ECO:0000256" key="1">
    <source>
        <dbReference type="SAM" id="MobiDB-lite"/>
    </source>
</evidence>
<evidence type="ECO:0000259" key="2">
    <source>
        <dbReference type="Pfam" id="PF13649"/>
    </source>
</evidence>
<dbReference type="Pfam" id="PF13649">
    <property type="entry name" value="Methyltransf_25"/>
    <property type="match status" value="1"/>
</dbReference>
<dbReference type="Proteomes" id="UP001611494">
    <property type="component" value="Unassembled WGS sequence"/>
</dbReference>
<protein>
    <submittedName>
        <fullName evidence="3">Class I SAM-dependent methyltransferase</fullName>
        <ecNumber evidence="3">2.1.-.-</ecNumber>
    </submittedName>
</protein>
<dbReference type="InterPro" id="IPR041698">
    <property type="entry name" value="Methyltransf_25"/>
</dbReference>
<dbReference type="PANTHER" id="PTHR43591">
    <property type="entry name" value="METHYLTRANSFERASE"/>
    <property type="match status" value="1"/>
</dbReference>
<keyword evidence="3" id="KW-0808">Transferase</keyword>
<organism evidence="3 4">
    <name type="scientific">Nocardia testacea</name>
    <dbReference type="NCBI Taxonomy" id="248551"/>
    <lineage>
        <taxon>Bacteria</taxon>
        <taxon>Bacillati</taxon>
        <taxon>Actinomycetota</taxon>
        <taxon>Actinomycetes</taxon>
        <taxon>Mycobacteriales</taxon>
        <taxon>Nocardiaceae</taxon>
        <taxon>Nocardia</taxon>
    </lineage>
</organism>
<feature type="domain" description="Methyltransferase" evidence="2">
    <location>
        <begin position="83"/>
        <end position="176"/>
    </location>
</feature>
<dbReference type="CDD" id="cd02440">
    <property type="entry name" value="AdoMet_MTases"/>
    <property type="match status" value="1"/>
</dbReference>
<accession>A0ABW7VRG2</accession>
<dbReference type="EMBL" id="JBIRYL010000001">
    <property type="protein sequence ID" value="MFI2229185.1"/>
    <property type="molecule type" value="Genomic_DNA"/>
</dbReference>
<name>A0ABW7VRG2_9NOCA</name>
<evidence type="ECO:0000313" key="3">
    <source>
        <dbReference type="EMBL" id="MFI2229185.1"/>
    </source>
</evidence>
<keyword evidence="3" id="KW-0489">Methyltransferase</keyword>
<dbReference type="GO" id="GO:0032259">
    <property type="term" value="P:methylation"/>
    <property type="evidence" value="ECO:0007669"/>
    <property type="project" value="UniProtKB-KW"/>
</dbReference>
<reference evidence="3 4" key="1">
    <citation type="submission" date="2024-10" db="EMBL/GenBank/DDBJ databases">
        <title>The Natural Products Discovery Center: Release of the First 8490 Sequenced Strains for Exploring Actinobacteria Biosynthetic Diversity.</title>
        <authorList>
            <person name="Kalkreuter E."/>
            <person name="Kautsar S.A."/>
            <person name="Yang D."/>
            <person name="Bader C.D."/>
            <person name="Teijaro C.N."/>
            <person name="Fluegel L."/>
            <person name="Davis C.M."/>
            <person name="Simpson J.R."/>
            <person name="Lauterbach L."/>
            <person name="Steele A.D."/>
            <person name="Gui C."/>
            <person name="Meng S."/>
            <person name="Li G."/>
            <person name="Viehrig K."/>
            <person name="Ye F."/>
            <person name="Su P."/>
            <person name="Kiefer A.F."/>
            <person name="Nichols A."/>
            <person name="Cepeda A.J."/>
            <person name="Yan W."/>
            <person name="Fan B."/>
            <person name="Jiang Y."/>
            <person name="Adhikari A."/>
            <person name="Zheng C.-J."/>
            <person name="Schuster L."/>
            <person name="Cowan T.M."/>
            <person name="Smanski M.J."/>
            <person name="Chevrette M.G."/>
            <person name="De Carvalho L.P.S."/>
            <person name="Shen B."/>
        </authorList>
    </citation>
    <scope>NUCLEOTIDE SEQUENCE [LARGE SCALE GENOMIC DNA]</scope>
    <source>
        <strain evidence="3 4">NPDC019377</strain>
    </source>
</reference>
<proteinExistence type="predicted"/>
<sequence length="264" mass="28917">MHENRVPAADTIDSLPRGGPTASWLDRQFETERLEFLDRDDVDDRVKRSVVRSLDHISAKLRYNEKFAQLALQQVADIPHPKILELGAGHGGLSRALLEQHPDAELTVTDINAASVDDMVASDLGSQPRAVVRVEDATSINAPDQAYDLVVFAQSFHHLPPRAASATIAEATRVAKKFLVIDLLRRPSIVQPLRLPLFFALIALAQGYPTAHDWLISELRAYSPSALSALASQAGADITTQFSKDRVHQVAVMSRVAHAIQSGK</sequence>
<dbReference type="GO" id="GO:0008168">
    <property type="term" value="F:methyltransferase activity"/>
    <property type="evidence" value="ECO:0007669"/>
    <property type="project" value="UniProtKB-KW"/>
</dbReference>
<evidence type="ECO:0000313" key="4">
    <source>
        <dbReference type="Proteomes" id="UP001611494"/>
    </source>
</evidence>
<keyword evidence="4" id="KW-1185">Reference proteome</keyword>
<feature type="region of interest" description="Disordered" evidence="1">
    <location>
        <begin position="1"/>
        <end position="24"/>
    </location>
</feature>